<feature type="coiled-coil region" evidence="1">
    <location>
        <begin position="5"/>
        <end position="60"/>
    </location>
</feature>
<dbReference type="Proteomes" id="UP000298616">
    <property type="component" value="Chromosome"/>
</dbReference>
<evidence type="ECO:0000313" key="3">
    <source>
        <dbReference type="Proteomes" id="UP000298616"/>
    </source>
</evidence>
<gene>
    <name evidence="2" type="ORF">DCC35_03680</name>
</gene>
<protein>
    <recommendedName>
        <fullName evidence="4">Cell division protein ZapB</fullName>
    </recommendedName>
</protein>
<dbReference type="AlphaFoldDB" id="A0A4D7JKC6"/>
<dbReference type="EMBL" id="CP028923">
    <property type="protein sequence ID" value="QCK13920.1"/>
    <property type="molecule type" value="Genomic_DNA"/>
</dbReference>
<name>A0A4D7JKC6_9BACT</name>
<keyword evidence="3" id="KW-1185">Reference proteome</keyword>
<evidence type="ECO:0008006" key="4">
    <source>
        <dbReference type="Google" id="ProtNLM"/>
    </source>
</evidence>
<proteinExistence type="predicted"/>
<accession>A0A4D7JKC6</accession>
<evidence type="ECO:0000256" key="1">
    <source>
        <dbReference type="SAM" id="Coils"/>
    </source>
</evidence>
<keyword evidence="1" id="KW-0175">Coiled coil</keyword>
<reference evidence="2 3" key="1">
    <citation type="submission" date="2018-04" db="EMBL/GenBank/DDBJ databases">
        <title>Complete genome uncultured novel isolate.</title>
        <authorList>
            <person name="Merlino G."/>
        </authorList>
    </citation>
    <scope>NUCLEOTIDE SEQUENCE [LARGE SCALE GENOMIC DNA]</scope>
    <source>
        <strain evidence="3">R1DC9</strain>
    </source>
</reference>
<sequence>MPMVQEDVEYALNSLERKIKLLQAAYNKQEDELHDLRKDNASLKRQIESKNDELDAYKNKLKISSIVDGILSEGTDTTELKSKLDQYISELDKCIETLSDFEQ</sequence>
<evidence type="ECO:0000313" key="2">
    <source>
        <dbReference type="EMBL" id="QCK13920.1"/>
    </source>
</evidence>
<dbReference type="KEGG" id="fpf:DCC35_03680"/>
<organism evidence="2 3">
    <name type="scientific">Mangrovivirga cuniculi</name>
    <dbReference type="NCBI Taxonomy" id="2715131"/>
    <lineage>
        <taxon>Bacteria</taxon>
        <taxon>Pseudomonadati</taxon>
        <taxon>Bacteroidota</taxon>
        <taxon>Cytophagia</taxon>
        <taxon>Cytophagales</taxon>
        <taxon>Mangrovivirgaceae</taxon>
        <taxon>Mangrovivirga</taxon>
    </lineage>
</organism>